<keyword evidence="4" id="KW-1185">Reference proteome</keyword>
<dbReference type="OrthoDB" id="9816564at2"/>
<name>A0A1G9U7C0_9FLAO</name>
<dbReference type="SUPFAM" id="SSF53756">
    <property type="entry name" value="UDP-Glycosyltransferase/glycogen phosphorylase"/>
    <property type="match status" value="1"/>
</dbReference>
<dbReference type="Proteomes" id="UP000199440">
    <property type="component" value="Unassembled WGS sequence"/>
</dbReference>
<dbReference type="PANTHER" id="PTHR46401:SF2">
    <property type="entry name" value="GLYCOSYLTRANSFERASE WBBK-RELATED"/>
    <property type="match status" value="1"/>
</dbReference>
<organism evidence="3 4">
    <name type="scientific">Kriegella aquimaris</name>
    <dbReference type="NCBI Taxonomy" id="192904"/>
    <lineage>
        <taxon>Bacteria</taxon>
        <taxon>Pseudomonadati</taxon>
        <taxon>Bacteroidota</taxon>
        <taxon>Flavobacteriia</taxon>
        <taxon>Flavobacteriales</taxon>
        <taxon>Flavobacteriaceae</taxon>
        <taxon>Kriegella</taxon>
    </lineage>
</organism>
<dbReference type="GO" id="GO:0009103">
    <property type="term" value="P:lipopolysaccharide biosynthetic process"/>
    <property type="evidence" value="ECO:0007669"/>
    <property type="project" value="TreeGrafter"/>
</dbReference>
<dbReference type="RefSeq" id="WP_089892702.1">
    <property type="nucleotide sequence ID" value="NZ_FNGV01000010.1"/>
</dbReference>
<gene>
    <name evidence="3" type="ORF">SAMN04488514_110136</name>
</gene>
<dbReference type="PANTHER" id="PTHR46401">
    <property type="entry name" value="GLYCOSYLTRANSFERASE WBBK-RELATED"/>
    <property type="match status" value="1"/>
</dbReference>
<dbReference type="STRING" id="192904.SAMN04488514_110136"/>
<evidence type="ECO:0000259" key="2">
    <source>
        <dbReference type="Pfam" id="PF00534"/>
    </source>
</evidence>
<reference evidence="3 4" key="1">
    <citation type="submission" date="2016-10" db="EMBL/GenBank/DDBJ databases">
        <authorList>
            <person name="de Groot N.N."/>
        </authorList>
    </citation>
    <scope>NUCLEOTIDE SEQUENCE [LARGE SCALE GENOMIC DNA]</scope>
    <source>
        <strain evidence="3 4">DSM 19886</strain>
    </source>
</reference>
<dbReference type="AlphaFoldDB" id="A0A1G9U7C0"/>
<sequence>MNIIYIGANGFPFGMATIQRQLLIAKGFVLQGNSCLVLSKFGLIDKDEKVVRKGKAEGVDYLCASPIAYRPSNFFLRSANKILGFFLETYYIIKHRKSNTKNILFTVRTSFFSTVYYRLLSFILGYKYIGDINEALGDNKDASLNDKLFDSYNKYLYDGVLLISDSLMDSYNNNIPRLKIPVICDISKLDEINKIELEGVNLLYCASAAYLDTLKFVIEVIEKADSDLNLILIVSGSKSQMKIVNQLIKEARNTSKIHLKSRIDYGELIGLYKGADLLLIPLPEIEQHKARFPHKIAEYTACKTPFMSNKWGEVVNYFSNDNSFLVDSYTVDDYVHKLNSVIIADNQTLADKAYEISKANFDYKILSTKIDEFLKGI</sequence>
<protein>
    <submittedName>
        <fullName evidence="3">Glycosyltransferase involved in cell wall bisynthesis</fullName>
    </submittedName>
</protein>
<accession>A0A1G9U7C0</accession>
<keyword evidence="1 3" id="KW-0808">Transferase</keyword>
<dbReference type="InterPro" id="IPR001296">
    <property type="entry name" value="Glyco_trans_1"/>
</dbReference>
<dbReference type="EMBL" id="FNGV01000010">
    <property type="protein sequence ID" value="SDM55455.1"/>
    <property type="molecule type" value="Genomic_DNA"/>
</dbReference>
<dbReference type="GO" id="GO:0016757">
    <property type="term" value="F:glycosyltransferase activity"/>
    <property type="evidence" value="ECO:0007669"/>
    <property type="project" value="InterPro"/>
</dbReference>
<evidence type="ECO:0000256" key="1">
    <source>
        <dbReference type="ARBA" id="ARBA00022679"/>
    </source>
</evidence>
<dbReference type="Gene3D" id="3.40.50.2000">
    <property type="entry name" value="Glycogen Phosphorylase B"/>
    <property type="match status" value="1"/>
</dbReference>
<feature type="domain" description="Glycosyl transferase family 1" evidence="2">
    <location>
        <begin position="194"/>
        <end position="344"/>
    </location>
</feature>
<dbReference type="Pfam" id="PF00534">
    <property type="entry name" value="Glycos_transf_1"/>
    <property type="match status" value="1"/>
</dbReference>
<proteinExistence type="predicted"/>
<evidence type="ECO:0000313" key="4">
    <source>
        <dbReference type="Proteomes" id="UP000199440"/>
    </source>
</evidence>
<evidence type="ECO:0000313" key="3">
    <source>
        <dbReference type="EMBL" id="SDM55455.1"/>
    </source>
</evidence>